<protein>
    <recommendedName>
        <fullName evidence="4">LexA-binding, inner membrane-associated hydrolase</fullName>
    </recommendedName>
</protein>
<feature type="transmembrane region" description="Helical" evidence="1">
    <location>
        <begin position="247"/>
        <end position="268"/>
    </location>
</feature>
<dbReference type="EMBL" id="BAABIC010000024">
    <property type="protein sequence ID" value="GAA4707457.1"/>
    <property type="molecule type" value="Genomic_DNA"/>
</dbReference>
<keyword evidence="1" id="KW-0812">Transmembrane</keyword>
<evidence type="ECO:0000313" key="3">
    <source>
        <dbReference type="Proteomes" id="UP001500325"/>
    </source>
</evidence>
<evidence type="ECO:0008006" key="4">
    <source>
        <dbReference type="Google" id="ProtNLM"/>
    </source>
</evidence>
<accession>A0ABP8XJF4</accession>
<keyword evidence="3" id="KW-1185">Reference proteome</keyword>
<organism evidence="2 3">
    <name type="scientific">Pseudonocardia yuanmonensis</name>
    <dbReference type="NCBI Taxonomy" id="1095914"/>
    <lineage>
        <taxon>Bacteria</taxon>
        <taxon>Bacillati</taxon>
        <taxon>Actinomycetota</taxon>
        <taxon>Actinomycetes</taxon>
        <taxon>Pseudonocardiales</taxon>
        <taxon>Pseudonocardiaceae</taxon>
        <taxon>Pseudonocardia</taxon>
    </lineage>
</organism>
<keyword evidence="1" id="KW-0472">Membrane</keyword>
<evidence type="ECO:0000256" key="1">
    <source>
        <dbReference type="SAM" id="Phobius"/>
    </source>
</evidence>
<dbReference type="Pfam" id="PF04307">
    <property type="entry name" value="YdjM"/>
    <property type="match status" value="1"/>
</dbReference>
<evidence type="ECO:0000313" key="2">
    <source>
        <dbReference type="EMBL" id="GAA4707457.1"/>
    </source>
</evidence>
<dbReference type="Proteomes" id="UP001500325">
    <property type="component" value="Unassembled WGS sequence"/>
</dbReference>
<keyword evidence="1" id="KW-1133">Transmembrane helix</keyword>
<comment type="caution">
    <text evidence="2">The sequence shown here is derived from an EMBL/GenBank/DDBJ whole genome shotgun (WGS) entry which is preliminary data.</text>
</comment>
<reference evidence="3" key="1">
    <citation type="journal article" date="2019" name="Int. J. Syst. Evol. Microbiol.">
        <title>The Global Catalogue of Microorganisms (GCM) 10K type strain sequencing project: providing services to taxonomists for standard genome sequencing and annotation.</title>
        <authorList>
            <consortium name="The Broad Institute Genomics Platform"/>
            <consortium name="The Broad Institute Genome Sequencing Center for Infectious Disease"/>
            <person name="Wu L."/>
            <person name="Ma J."/>
        </authorList>
    </citation>
    <scope>NUCLEOTIDE SEQUENCE [LARGE SCALE GENOMIC DNA]</scope>
    <source>
        <strain evidence="3">JCM 18055</strain>
    </source>
</reference>
<sequence>MPRPCPSARLAGSAARRTYGHPVLGVSHATSGAALGLAVAGLAPQVVGTSPTAGTILTFAGVTAGAALLPDLDHPSSTASRRFSWASWLAAHAVRPLSALVFRLTRGPRDSGRGTHRGLTHTVAGALLLAAAVGVTSARWGTPVTAGVLFVCLALAIKGLDGLVPGPPSLVIAAGLTWVAEEKLPGGTAGTAGWLGLAVGLGMLVHSLGDAVTESGAPLFWPLPIRGRHWYPIGSPRPLRFRAGGRVEALLVAPLLTLGTLALAVYVVPGALDVLLDLRARLVTGG</sequence>
<name>A0ABP8XJF4_9PSEU</name>
<dbReference type="InterPro" id="IPR007404">
    <property type="entry name" value="YdjM-like"/>
</dbReference>
<gene>
    <name evidence="2" type="ORF">GCM10023215_55500</name>
</gene>
<proteinExistence type="predicted"/>